<name>A0A9P6AT58_9AGAM</name>
<accession>A0A9P6AT58</accession>
<dbReference type="AlphaFoldDB" id="A0A9P6AT58"/>
<dbReference type="EMBL" id="MU129017">
    <property type="protein sequence ID" value="KAF9510391.1"/>
    <property type="molecule type" value="Genomic_DNA"/>
</dbReference>
<gene>
    <name evidence="2" type="ORF">BS47DRAFT_1364590</name>
</gene>
<proteinExistence type="predicted"/>
<dbReference type="Proteomes" id="UP000886523">
    <property type="component" value="Unassembled WGS sequence"/>
</dbReference>
<organism evidence="2 3">
    <name type="scientific">Hydnum rufescens UP504</name>
    <dbReference type="NCBI Taxonomy" id="1448309"/>
    <lineage>
        <taxon>Eukaryota</taxon>
        <taxon>Fungi</taxon>
        <taxon>Dikarya</taxon>
        <taxon>Basidiomycota</taxon>
        <taxon>Agaricomycotina</taxon>
        <taxon>Agaricomycetes</taxon>
        <taxon>Cantharellales</taxon>
        <taxon>Hydnaceae</taxon>
        <taxon>Hydnum</taxon>
    </lineage>
</organism>
<protein>
    <submittedName>
        <fullName evidence="2">Uncharacterized protein</fullName>
    </submittedName>
</protein>
<sequence>MPVSNEWARSMTNESLTNKNSIDQELLCQRTLLALVTDSIHCEQGPSAATYDTAAEMAKHYFLSDPDPYKFDPGGMLAVHMSMGVSSEDKVLQLAALALHWLHTGLKIIAQLQSVDKHESVAYTTNSKAQGYMTGIVNDPPPGCLATSSLLSTGTRGLLWQNQEIPTPGTLASDKVTQLPHPQFNTQQPHPLVDPLQQQVFEGLNPRIIDPNHLPDRWTPPWFHKSHPIMDGWKACIGIPLTGGPQMEKDPPVEGWPGNGPPGPGPPDRGLPAVGVNNATHQQETYYEPKFKLEFQPSDLPEYDGSDNAFIMWTEDLDCYAAGSC</sequence>
<reference evidence="2" key="1">
    <citation type="journal article" date="2020" name="Nat. Commun.">
        <title>Large-scale genome sequencing of mycorrhizal fungi provides insights into the early evolution of symbiotic traits.</title>
        <authorList>
            <person name="Miyauchi S."/>
            <person name="Kiss E."/>
            <person name="Kuo A."/>
            <person name="Drula E."/>
            <person name="Kohler A."/>
            <person name="Sanchez-Garcia M."/>
            <person name="Morin E."/>
            <person name="Andreopoulos B."/>
            <person name="Barry K.W."/>
            <person name="Bonito G."/>
            <person name="Buee M."/>
            <person name="Carver A."/>
            <person name="Chen C."/>
            <person name="Cichocki N."/>
            <person name="Clum A."/>
            <person name="Culley D."/>
            <person name="Crous P.W."/>
            <person name="Fauchery L."/>
            <person name="Girlanda M."/>
            <person name="Hayes R.D."/>
            <person name="Keri Z."/>
            <person name="LaButti K."/>
            <person name="Lipzen A."/>
            <person name="Lombard V."/>
            <person name="Magnuson J."/>
            <person name="Maillard F."/>
            <person name="Murat C."/>
            <person name="Nolan M."/>
            <person name="Ohm R.A."/>
            <person name="Pangilinan J."/>
            <person name="Pereira M.F."/>
            <person name="Perotto S."/>
            <person name="Peter M."/>
            <person name="Pfister S."/>
            <person name="Riley R."/>
            <person name="Sitrit Y."/>
            <person name="Stielow J.B."/>
            <person name="Szollosi G."/>
            <person name="Zifcakova L."/>
            <person name="Stursova M."/>
            <person name="Spatafora J.W."/>
            <person name="Tedersoo L."/>
            <person name="Vaario L.M."/>
            <person name="Yamada A."/>
            <person name="Yan M."/>
            <person name="Wang P."/>
            <person name="Xu J."/>
            <person name="Bruns T."/>
            <person name="Baldrian P."/>
            <person name="Vilgalys R."/>
            <person name="Dunand C."/>
            <person name="Henrissat B."/>
            <person name="Grigoriev I.V."/>
            <person name="Hibbett D."/>
            <person name="Nagy L.G."/>
            <person name="Martin F.M."/>
        </authorList>
    </citation>
    <scope>NUCLEOTIDE SEQUENCE</scope>
    <source>
        <strain evidence="2">UP504</strain>
    </source>
</reference>
<evidence type="ECO:0000256" key="1">
    <source>
        <dbReference type="SAM" id="MobiDB-lite"/>
    </source>
</evidence>
<feature type="region of interest" description="Disordered" evidence="1">
    <location>
        <begin position="246"/>
        <end position="275"/>
    </location>
</feature>
<comment type="caution">
    <text evidence="2">The sequence shown here is derived from an EMBL/GenBank/DDBJ whole genome shotgun (WGS) entry which is preliminary data.</text>
</comment>
<evidence type="ECO:0000313" key="3">
    <source>
        <dbReference type="Proteomes" id="UP000886523"/>
    </source>
</evidence>
<evidence type="ECO:0000313" key="2">
    <source>
        <dbReference type="EMBL" id="KAF9510391.1"/>
    </source>
</evidence>
<keyword evidence="3" id="KW-1185">Reference proteome</keyword>
<feature type="compositionally biased region" description="Pro residues" evidence="1">
    <location>
        <begin position="259"/>
        <end position="269"/>
    </location>
</feature>